<evidence type="ECO:0000256" key="8">
    <source>
        <dbReference type="SAM" id="Phobius"/>
    </source>
</evidence>
<proteinExistence type="inferred from homology"/>
<comment type="similarity">
    <text evidence="2">Belongs to the peptidase S54 family.</text>
</comment>
<keyword evidence="4 8" id="KW-0812">Transmembrane</keyword>
<evidence type="ECO:0000256" key="4">
    <source>
        <dbReference type="ARBA" id="ARBA00022692"/>
    </source>
</evidence>
<evidence type="ECO:0000256" key="1">
    <source>
        <dbReference type="ARBA" id="ARBA00004141"/>
    </source>
</evidence>
<dbReference type="PANTHER" id="PTHR43066">
    <property type="entry name" value="RHOMBOID-RELATED PROTEIN"/>
    <property type="match status" value="1"/>
</dbReference>
<dbReference type="EMBL" id="FNPG01000021">
    <property type="protein sequence ID" value="SDY53475.1"/>
    <property type="molecule type" value="Genomic_DNA"/>
</dbReference>
<protein>
    <submittedName>
        <fullName evidence="10">GlpG protein</fullName>
    </submittedName>
</protein>
<gene>
    <name evidence="10" type="ORF">SAMN02910414_01767</name>
</gene>
<comment type="subcellular location">
    <subcellularLocation>
        <location evidence="1">Membrane</location>
        <topology evidence="1">Multi-pass membrane protein</topology>
    </subcellularLocation>
</comment>
<keyword evidence="5" id="KW-0378">Hydrolase</keyword>
<dbReference type="Gene3D" id="1.20.1540.10">
    <property type="entry name" value="Rhomboid-like"/>
    <property type="match status" value="1"/>
</dbReference>
<keyword evidence="7 8" id="KW-0472">Membrane</keyword>
<feature type="transmembrane region" description="Helical" evidence="8">
    <location>
        <begin position="172"/>
        <end position="188"/>
    </location>
</feature>
<accession>A0A1H3KP23</accession>
<dbReference type="STRING" id="1122142.SAMN02910414_01767"/>
<dbReference type="SUPFAM" id="SSF144091">
    <property type="entry name" value="Rhomboid-like"/>
    <property type="match status" value="1"/>
</dbReference>
<dbReference type="GO" id="GO:0006508">
    <property type="term" value="P:proteolysis"/>
    <property type="evidence" value="ECO:0007669"/>
    <property type="project" value="UniProtKB-KW"/>
</dbReference>
<organism evidence="10 11">
    <name type="scientific">Lachnobacterium bovis DSM 14045</name>
    <dbReference type="NCBI Taxonomy" id="1122142"/>
    <lineage>
        <taxon>Bacteria</taxon>
        <taxon>Bacillati</taxon>
        <taxon>Bacillota</taxon>
        <taxon>Clostridia</taxon>
        <taxon>Lachnospirales</taxon>
        <taxon>Lachnospiraceae</taxon>
        <taxon>Lachnobacterium</taxon>
    </lineage>
</organism>
<evidence type="ECO:0000256" key="7">
    <source>
        <dbReference type="ARBA" id="ARBA00023136"/>
    </source>
</evidence>
<reference evidence="10 11" key="1">
    <citation type="submission" date="2016-10" db="EMBL/GenBank/DDBJ databases">
        <authorList>
            <person name="de Groot N.N."/>
        </authorList>
    </citation>
    <scope>NUCLEOTIDE SEQUENCE [LARGE SCALE GENOMIC DNA]</scope>
    <source>
        <strain evidence="10 11">DSM 14045</strain>
    </source>
</reference>
<dbReference type="OrthoDB" id="5419261at2"/>
<dbReference type="GO" id="GO:0004252">
    <property type="term" value="F:serine-type endopeptidase activity"/>
    <property type="evidence" value="ECO:0007669"/>
    <property type="project" value="InterPro"/>
</dbReference>
<name>A0A1H3KP23_9FIRM</name>
<dbReference type="AlphaFoldDB" id="A0A1H3KP23"/>
<keyword evidence="11" id="KW-1185">Reference proteome</keyword>
<feature type="transmembrane region" description="Helical" evidence="8">
    <location>
        <begin position="142"/>
        <end position="160"/>
    </location>
</feature>
<evidence type="ECO:0000259" key="9">
    <source>
        <dbReference type="Pfam" id="PF01694"/>
    </source>
</evidence>
<keyword evidence="3" id="KW-0645">Protease</keyword>
<keyword evidence="6 8" id="KW-1133">Transmembrane helix</keyword>
<evidence type="ECO:0000256" key="5">
    <source>
        <dbReference type="ARBA" id="ARBA00022801"/>
    </source>
</evidence>
<sequence length="193" mass="21420">MNKIFEKFKISNNSPVIVTFTLLCFASYILSQIFGYKFNHTFFSVYRSSLANPLTYLRFFTHVLGHASRSHLIGNITLLLVVGPLLEEKYGSKNILMIILVTAFMTGLVNYMFFPYRSLLGASGVVFAFILLSPFTNLKSGYIPITLILVVIFYIGGQIFDGLFVKSNVSNLSHIIGGAVGAVSGFILQKAHN</sequence>
<feature type="transmembrane region" description="Helical" evidence="8">
    <location>
        <begin position="119"/>
        <end position="135"/>
    </location>
</feature>
<feature type="transmembrane region" description="Helical" evidence="8">
    <location>
        <begin position="94"/>
        <end position="113"/>
    </location>
</feature>
<evidence type="ECO:0000256" key="2">
    <source>
        <dbReference type="ARBA" id="ARBA00009045"/>
    </source>
</evidence>
<dbReference type="InterPro" id="IPR022764">
    <property type="entry name" value="Peptidase_S54_rhomboid_dom"/>
</dbReference>
<dbReference type="Proteomes" id="UP000183918">
    <property type="component" value="Unassembled WGS sequence"/>
</dbReference>
<dbReference type="GO" id="GO:0016020">
    <property type="term" value="C:membrane"/>
    <property type="evidence" value="ECO:0007669"/>
    <property type="project" value="UniProtKB-SubCell"/>
</dbReference>
<evidence type="ECO:0000256" key="3">
    <source>
        <dbReference type="ARBA" id="ARBA00022670"/>
    </source>
</evidence>
<dbReference type="PANTHER" id="PTHR43066:SF1">
    <property type="entry name" value="RHOMBOID PROTEIN 2"/>
    <property type="match status" value="1"/>
</dbReference>
<feature type="domain" description="Peptidase S54 rhomboid" evidence="9">
    <location>
        <begin position="56"/>
        <end position="189"/>
    </location>
</feature>
<dbReference type="RefSeq" id="WP_074718165.1">
    <property type="nucleotide sequence ID" value="NZ_FNPG01000021.1"/>
</dbReference>
<evidence type="ECO:0000313" key="11">
    <source>
        <dbReference type="Proteomes" id="UP000183918"/>
    </source>
</evidence>
<dbReference type="Pfam" id="PF01694">
    <property type="entry name" value="Rhomboid"/>
    <property type="match status" value="1"/>
</dbReference>
<dbReference type="InterPro" id="IPR035952">
    <property type="entry name" value="Rhomboid-like_sf"/>
</dbReference>
<evidence type="ECO:0000313" key="10">
    <source>
        <dbReference type="EMBL" id="SDY53475.1"/>
    </source>
</evidence>
<evidence type="ECO:0000256" key="6">
    <source>
        <dbReference type="ARBA" id="ARBA00022989"/>
    </source>
</evidence>